<accession>A0ABV5PJ57</accession>
<dbReference type="Proteomes" id="UP001589718">
    <property type="component" value="Unassembled WGS sequence"/>
</dbReference>
<evidence type="ECO:0000313" key="2">
    <source>
        <dbReference type="EMBL" id="MFB9522571.1"/>
    </source>
</evidence>
<keyword evidence="3" id="KW-1185">Reference proteome</keyword>
<evidence type="ECO:0000256" key="1">
    <source>
        <dbReference type="SAM" id="Phobius"/>
    </source>
</evidence>
<comment type="caution">
    <text evidence="2">The sequence shown here is derived from an EMBL/GenBank/DDBJ whole genome shotgun (WGS) entry which is preliminary data.</text>
</comment>
<feature type="transmembrane region" description="Helical" evidence="1">
    <location>
        <begin position="34"/>
        <end position="53"/>
    </location>
</feature>
<dbReference type="RefSeq" id="WP_345222694.1">
    <property type="nucleotide sequence ID" value="NZ_BAAAXE010000013.1"/>
</dbReference>
<dbReference type="EMBL" id="JBHMCR010000010">
    <property type="protein sequence ID" value="MFB9522571.1"/>
    <property type="molecule type" value="Genomic_DNA"/>
</dbReference>
<evidence type="ECO:0000313" key="3">
    <source>
        <dbReference type="Proteomes" id="UP001589718"/>
    </source>
</evidence>
<keyword evidence="1" id="KW-1133">Transmembrane helix</keyword>
<keyword evidence="1" id="KW-0812">Transmembrane</keyword>
<protein>
    <recommendedName>
        <fullName evidence="4">Integral membrane protein</fullName>
    </recommendedName>
</protein>
<name>A0ABV5PJ57_STRCM</name>
<gene>
    <name evidence="2" type="ORF">ACFFTU_21745</name>
</gene>
<feature type="transmembrane region" description="Helical" evidence="1">
    <location>
        <begin position="133"/>
        <end position="151"/>
    </location>
</feature>
<feature type="transmembrane region" description="Helical" evidence="1">
    <location>
        <begin position="157"/>
        <end position="175"/>
    </location>
</feature>
<sequence length="193" mass="21180">MSTAYPDAPDTSEDGSDLGFDWEAERRWSDNMGVLLGVVAGLCVLVVVFAALFLDLAYVVGFSAGAVVLWGGCAWAGRRLRHRWSEEMGVPPAAVPVLSRRLAKERIPQSARARAAMAVLARRTTPNPLVLKWLYPVLIALFLLSAVFRGLDGEWAWMGYWLAMAAVQVAAWISVRRARGRALRVLAELEGAR</sequence>
<feature type="transmembrane region" description="Helical" evidence="1">
    <location>
        <begin position="59"/>
        <end position="77"/>
    </location>
</feature>
<keyword evidence="1" id="KW-0472">Membrane</keyword>
<evidence type="ECO:0008006" key="4">
    <source>
        <dbReference type="Google" id="ProtNLM"/>
    </source>
</evidence>
<organism evidence="2 3">
    <name type="scientific">Streptomyces cremeus</name>
    <dbReference type="NCBI Taxonomy" id="66881"/>
    <lineage>
        <taxon>Bacteria</taxon>
        <taxon>Bacillati</taxon>
        <taxon>Actinomycetota</taxon>
        <taxon>Actinomycetes</taxon>
        <taxon>Kitasatosporales</taxon>
        <taxon>Streptomycetaceae</taxon>
        <taxon>Streptomyces</taxon>
    </lineage>
</organism>
<proteinExistence type="predicted"/>
<reference evidence="2 3" key="1">
    <citation type="submission" date="2024-09" db="EMBL/GenBank/DDBJ databases">
        <authorList>
            <person name="Sun Q."/>
            <person name="Mori K."/>
        </authorList>
    </citation>
    <scope>NUCLEOTIDE SEQUENCE [LARGE SCALE GENOMIC DNA]</scope>
    <source>
        <strain evidence="2 3">JCM 4362</strain>
    </source>
</reference>